<feature type="compositionally biased region" description="Polar residues" evidence="1">
    <location>
        <begin position="40"/>
        <end position="56"/>
    </location>
</feature>
<reference evidence="2" key="1">
    <citation type="journal article" date="2020" name="Stud. Mycol.">
        <title>101 Dothideomycetes genomes: a test case for predicting lifestyles and emergence of pathogens.</title>
        <authorList>
            <person name="Haridas S."/>
            <person name="Albert R."/>
            <person name="Binder M."/>
            <person name="Bloem J."/>
            <person name="Labutti K."/>
            <person name="Salamov A."/>
            <person name="Andreopoulos B."/>
            <person name="Baker S."/>
            <person name="Barry K."/>
            <person name="Bills G."/>
            <person name="Bluhm B."/>
            <person name="Cannon C."/>
            <person name="Castanera R."/>
            <person name="Culley D."/>
            <person name="Daum C."/>
            <person name="Ezra D."/>
            <person name="Gonzalez J."/>
            <person name="Henrissat B."/>
            <person name="Kuo A."/>
            <person name="Liang C."/>
            <person name="Lipzen A."/>
            <person name="Lutzoni F."/>
            <person name="Magnuson J."/>
            <person name="Mondo S."/>
            <person name="Nolan M."/>
            <person name="Ohm R."/>
            <person name="Pangilinan J."/>
            <person name="Park H.-J."/>
            <person name="Ramirez L."/>
            <person name="Alfaro M."/>
            <person name="Sun H."/>
            <person name="Tritt A."/>
            <person name="Yoshinaga Y."/>
            <person name="Zwiers L.-H."/>
            <person name="Turgeon B."/>
            <person name="Goodwin S."/>
            <person name="Spatafora J."/>
            <person name="Crous P."/>
            <person name="Grigoriev I."/>
        </authorList>
    </citation>
    <scope>NUCLEOTIDE SEQUENCE</scope>
    <source>
        <strain evidence="2">CBS 122681</strain>
    </source>
</reference>
<feature type="region of interest" description="Disordered" evidence="1">
    <location>
        <begin position="200"/>
        <end position="270"/>
    </location>
</feature>
<sequence length="270" mass="30973">MARRSQRMCALDAWDKVASPSSSDNESPARETFEKRIRALTTTSEHAQSPQANVNKQEPEHHTDFPRAVSSKRKVDTRPPFSRRDPLSSAKLNKVMAGPRTAMTFEPYLHSLIEAGVVEVDDNLRVNPGKYGSLYFMNLGLCYETFNTDKQCDLGTRCPWRHHPLTSTESRWIRRLGYGTFFDRVARFWSLPEVPEPTTFPKSPYLKPTGHASRQYNEGKRKRPRVDNSEELETKSKRTALGYRYDLDRGGGRGVNHSPGLDHHYGRRTY</sequence>
<keyword evidence="3" id="KW-1185">Reference proteome</keyword>
<dbReference type="OrthoDB" id="3797593at2759"/>
<feature type="compositionally biased region" description="Basic and acidic residues" evidence="1">
    <location>
        <begin position="225"/>
        <end position="236"/>
    </location>
</feature>
<gene>
    <name evidence="2" type="ORF">K491DRAFT_723313</name>
</gene>
<proteinExistence type="predicted"/>
<protein>
    <submittedName>
        <fullName evidence="2">Uncharacterized protein</fullName>
    </submittedName>
</protein>
<organism evidence="2 3">
    <name type="scientific">Lophiostoma macrostomum CBS 122681</name>
    <dbReference type="NCBI Taxonomy" id="1314788"/>
    <lineage>
        <taxon>Eukaryota</taxon>
        <taxon>Fungi</taxon>
        <taxon>Dikarya</taxon>
        <taxon>Ascomycota</taxon>
        <taxon>Pezizomycotina</taxon>
        <taxon>Dothideomycetes</taxon>
        <taxon>Pleosporomycetidae</taxon>
        <taxon>Pleosporales</taxon>
        <taxon>Lophiostomataceae</taxon>
        <taxon>Lophiostoma</taxon>
    </lineage>
</organism>
<feature type="region of interest" description="Disordered" evidence="1">
    <location>
        <begin position="1"/>
        <end position="87"/>
    </location>
</feature>
<dbReference type="Proteomes" id="UP000799324">
    <property type="component" value="Unassembled WGS sequence"/>
</dbReference>
<dbReference type="AlphaFoldDB" id="A0A6A6SKR8"/>
<feature type="compositionally biased region" description="Basic and acidic residues" evidence="1">
    <location>
        <begin position="27"/>
        <end position="37"/>
    </location>
</feature>
<evidence type="ECO:0000313" key="3">
    <source>
        <dbReference type="Proteomes" id="UP000799324"/>
    </source>
</evidence>
<dbReference type="EMBL" id="MU004603">
    <property type="protein sequence ID" value="KAF2647581.1"/>
    <property type="molecule type" value="Genomic_DNA"/>
</dbReference>
<accession>A0A6A6SKR8</accession>
<name>A0A6A6SKR8_9PLEO</name>
<feature type="compositionally biased region" description="Basic and acidic residues" evidence="1">
    <location>
        <begin position="73"/>
        <end position="86"/>
    </location>
</feature>
<evidence type="ECO:0000313" key="2">
    <source>
        <dbReference type="EMBL" id="KAF2647581.1"/>
    </source>
</evidence>
<evidence type="ECO:0000256" key="1">
    <source>
        <dbReference type="SAM" id="MobiDB-lite"/>
    </source>
</evidence>